<evidence type="ECO:0000256" key="8">
    <source>
        <dbReference type="ARBA" id="ARBA00022839"/>
    </source>
</evidence>
<dbReference type="Proteomes" id="UP000676246">
    <property type="component" value="Unassembled WGS sequence"/>
</dbReference>
<name>A0A940Y7T9_9BURK</name>
<keyword evidence="8" id="KW-0269">Exonuclease</keyword>
<keyword evidence="10" id="KW-0238">DNA-binding</keyword>
<comment type="caution">
    <text evidence="18">The sequence shown here is derived from an EMBL/GenBank/DDBJ whole genome shotgun (WGS) entry which is preliminary data.</text>
</comment>
<dbReference type="SMART" id="SM00479">
    <property type="entry name" value="EXOIII"/>
    <property type="match status" value="1"/>
</dbReference>
<accession>A0A940Y7T9</accession>
<keyword evidence="9 15" id="KW-0460">Magnesium</keyword>
<dbReference type="Gene3D" id="1.20.1280.70">
    <property type="entry name" value="Exonuclease ExoI, domain 3"/>
    <property type="match status" value="1"/>
</dbReference>
<evidence type="ECO:0000256" key="11">
    <source>
        <dbReference type="ARBA" id="ARBA00023204"/>
    </source>
</evidence>
<dbReference type="EMBL" id="JAGQDD010000009">
    <property type="protein sequence ID" value="MBQ0931477.1"/>
    <property type="molecule type" value="Genomic_DNA"/>
</dbReference>
<evidence type="ECO:0000256" key="9">
    <source>
        <dbReference type="ARBA" id="ARBA00022842"/>
    </source>
</evidence>
<dbReference type="Pfam" id="PF00929">
    <property type="entry name" value="RNase_T"/>
    <property type="match status" value="1"/>
</dbReference>
<evidence type="ECO:0000256" key="1">
    <source>
        <dbReference type="ARBA" id="ARBA00000563"/>
    </source>
</evidence>
<keyword evidence="4" id="KW-0540">Nuclease</keyword>
<feature type="binding site" evidence="15">
    <location>
        <position position="10"/>
    </location>
    <ligand>
        <name>Mg(2+)</name>
        <dbReference type="ChEBI" id="CHEBI:18420"/>
        <label>1</label>
    </ligand>
</feature>
<feature type="binding site" evidence="15">
    <location>
        <position position="12"/>
    </location>
    <ligand>
        <name>Mg(2+)</name>
        <dbReference type="ChEBI" id="CHEBI:18420"/>
        <label>2</label>
    </ligand>
</feature>
<dbReference type="RefSeq" id="WP_210854460.1">
    <property type="nucleotide sequence ID" value="NZ_JAGQDD010000009.1"/>
</dbReference>
<evidence type="ECO:0000256" key="7">
    <source>
        <dbReference type="ARBA" id="ARBA00022801"/>
    </source>
</evidence>
<dbReference type="InterPro" id="IPR013520">
    <property type="entry name" value="Ribonucl_H"/>
</dbReference>
<dbReference type="InterPro" id="IPR013620">
    <property type="entry name" value="Exonuc_1_SH3"/>
</dbReference>
<evidence type="ECO:0000256" key="5">
    <source>
        <dbReference type="ARBA" id="ARBA00022723"/>
    </source>
</evidence>
<evidence type="ECO:0000256" key="6">
    <source>
        <dbReference type="ARBA" id="ARBA00022763"/>
    </source>
</evidence>
<evidence type="ECO:0000256" key="13">
    <source>
        <dbReference type="ARBA" id="ARBA00046792"/>
    </source>
</evidence>
<dbReference type="CDD" id="cd06138">
    <property type="entry name" value="ExoI_N"/>
    <property type="match status" value="1"/>
</dbReference>
<evidence type="ECO:0000256" key="4">
    <source>
        <dbReference type="ARBA" id="ARBA00022722"/>
    </source>
</evidence>
<evidence type="ECO:0000256" key="10">
    <source>
        <dbReference type="ARBA" id="ARBA00023125"/>
    </source>
</evidence>
<feature type="domain" description="ExoI C-terminal" evidence="17">
    <location>
        <begin position="354"/>
        <end position="472"/>
    </location>
</feature>
<proteinExistence type="predicted"/>
<feature type="binding site" evidence="15">
    <location>
        <position position="181"/>
    </location>
    <ligand>
        <name>Mg(2+)</name>
        <dbReference type="ChEBI" id="CHEBI:18420"/>
        <label>2</label>
    </ligand>
</feature>
<comment type="catalytic activity">
    <reaction evidence="1">
        <text>Exonucleolytic cleavage in the 3'- to 5'-direction to yield nucleoside 5'-phosphates.</text>
        <dbReference type="EC" id="3.1.11.1"/>
    </reaction>
</comment>
<evidence type="ECO:0000256" key="14">
    <source>
        <dbReference type="PIRSR" id="PIRSR000977-1"/>
    </source>
</evidence>
<evidence type="ECO:0000256" key="2">
    <source>
        <dbReference type="ARBA" id="ARBA00012108"/>
    </source>
</evidence>
<dbReference type="InterPro" id="IPR034747">
    <property type="entry name" value="EXOI_SH3"/>
</dbReference>
<keyword evidence="5 15" id="KW-0479">Metal-binding</keyword>
<evidence type="ECO:0000313" key="19">
    <source>
        <dbReference type="Proteomes" id="UP000676246"/>
    </source>
</evidence>
<dbReference type="Gene3D" id="3.30.420.10">
    <property type="entry name" value="Ribonuclease H-like superfamily/Ribonuclease H"/>
    <property type="match status" value="1"/>
</dbReference>
<evidence type="ECO:0000313" key="18">
    <source>
        <dbReference type="EMBL" id="MBQ0931477.1"/>
    </source>
</evidence>
<comment type="cofactor">
    <cofactor evidence="15">
        <name>Mg(2+)</name>
        <dbReference type="ChEBI" id="CHEBI:18420"/>
    </cofactor>
    <text evidence="15">Binds 2 Mg(2+) ions per monomer.</text>
</comment>
<dbReference type="SUPFAM" id="SSF53098">
    <property type="entry name" value="Ribonuclease H-like"/>
    <property type="match status" value="1"/>
</dbReference>
<dbReference type="InterPro" id="IPR023607">
    <property type="entry name" value="Exodeoxyribonuclease_I"/>
</dbReference>
<dbReference type="Gene3D" id="1.10.287.1240">
    <property type="match status" value="1"/>
</dbReference>
<keyword evidence="11" id="KW-0234">DNA repair</keyword>
<dbReference type="Pfam" id="PF08411">
    <property type="entry name" value="ExoI_SH3"/>
    <property type="match status" value="1"/>
</dbReference>
<dbReference type="PROSITE" id="PS51784">
    <property type="entry name" value="EXOI_SH3"/>
    <property type="match status" value="1"/>
</dbReference>
<dbReference type="InterPro" id="IPR038649">
    <property type="entry name" value="EXOI_SH3_sf"/>
</dbReference>
<dbReference type="InterPro" id="IPR012337">
    <property type="entry name" value="RNaseH-like_sf"/>
</dbReference>
<feature type="binding site" evidence="14">
    <location>
        <position position="12"/>
    </location>
    <ligand>
        <name>substrate</name>
    </ligand>
</feature>
<dbReference type="EC" id="3.1.11.1" evidence="2"/>
<dbReference type="Pfam" id="PF26016">
    <property type="entry name" value="ExoI_C"/>
    <property type="match status" value="1"/>
</dbReference>
<dbReference type="GO" id="GO:0046872">
    <property type="term" value="F:metal ion binding"/>
    <property type="evidence" value="ECO:0007669"/>
    <property type="project" value="UniProtKB-KW"/>
</dbReference>
<comment type="subunit">
    <text evidence="13">Monomer. Interacts with ssb (via C-terminus); this interaction stimulates the exonuclease activity by recruiting the enzyme to its substrate.</text>
</comment>
<feature type="binding site" evidence="14">
    <location>
        <position position="160"/>
    </location>
    <ligand>
        <name>substrate</name>
    </ligand>
</feature>
<dbReference type="NCBIfam" id="NF008746">
    <property type="entry name" value="PRK11779.1"/>
    <property type="match status" value="1"/>
</dbReference>
<gene>
    <name evidence="18" type="primary">sbcB</name>
    <name evidence="18" type="ORF">KAK03_13365</name>
</gene>
<evidence type="ECO:0000256" key="15">
    <source>
        <dbReference type="PIRSR" id="PIRSR000977-2"/>
    </source>
</evidence>
<reference evidence="18 19" key="1">
    <citation type="submission" date="2021-04" db="EMBL/GenBank/DDBJ databases">
        <title>The genome sequence of Ideonella sp. 3Y2.</title>
        <authorList>
            <person name="Liu Y."/>
        </authorList>
    </citation>
    <scope>NUCLEOTIDE SEQUENCE [LARGE SCALE GENOMIC DNA]</scope>
    <source>
        <strain evidence="18 19">3Y2</strain>
    </source>
</reference>
<dbReference type="PIRSF" id="PIRSF000977">
    <property type="entry name" value="Exodeoxyribonuclease_I"/>
    <property type="match status" value="1"/>
</dbReference>
<keyword evidence="19" id="KW-1185">Reference proteome</keyword>
<dbReference type="Gene3D" id="3.30.1520.20">
    <property type="entry name" value="Exonuclease ExoI, domain 2"/>
    <property type="match status" value="1"/>
</dbReference>
<keyword evidence="6" id="KW-0227">DNA damage</keyword>
<dbReference type="GO" id="GO:0008310">
    <property type="term" value="F:single-stranded DNA 3'-5' DNA exonuclease activity"/>
    <property type="evidence" value="ECO:0007669"/>
    <property type="project" value="UniProtKB-EC"/>
</dbReference>
<protein>
    <recommendedName>
        <fullName evidence="3">Exodeoxyribonuclease I</fullName>
        <ecNumber evidence="2">3.1.11.1</ecNumber>
    </recommendedName>
    <alternativeName>
        <fullName evidence="12">DNA deoxyribophosphodiesterase</fullName>
    </alternativeName>
</protein>
<keyword evidence="7 18" id="KW-0378">Hydrolase</keyword>
<dbReference type="PROSITE" id="PS51785">
    <property type="entry name" value="EXOI_C"/>
    <property type="match status" value="1"/>
</dbReference>
<evidence type="ECO:0000256" key="12">
    <source>
        <dbReference type="ARBA" id="ARBA00031220"/>
    </source>
</evidence>
<organism evidence="18 19">
    <name type="scientific">Ideonella alba</name>
    <dbReference type="NCBI Taxonomy" id="2824118"/>
    <lineage>
        <taxon>Bacteria</taxon>
        <taxon>Pseudomonadati</taxon>
        <taxon>Pseudomonadota</taxon>
        <taxon>Betaproteobacteria</taxon>
        <taxon>Burkholderiales</taxon>
        <taxon>Sphaerotilaceae</taxon>
        <taxon>Ideonella</taxon>
    </lineage>
</organism>
<dbReference type="AlphaFoldDB" id="A0A940Y7T9"/>
<dbReference type="FunFam" id="3.30.420.10:FF:000033">
    <property type="entry name" value="Exodeoxyribonuclease I"/>
    <property type="match status" value="1"/>
</dbReference>
<dbReference type="GO" id="GO:0003677">
    <property type="term" value="F:DNA binding"/>
    <property type="evidence" value="ECO:0007669"/>
    <property type="project" value="UniProtKB-KW"/>
</dbReference>
<evidence type="ECO:0000259" key="16">
    <source>
        <dbReference type="PROSITE" id="PS51784"/>
    </source>
</evidence>
<sequence length="476" mass="53674">MSDLSFFWHDYETFGRVPRRDRPAQFAGVRTDADLNEVGEPVMVYCQPALDSLPDPESCLLTGILPQHCAELGLPENDFASRIHEVLSQPGTVGVGYNSIRFDDEVTRHLFWRNLIDPYAREYKNDCGRWDLLDTVRCLYALRPDGLQWPTHEDGRPSFKLEHLSAANGLLHEAAHDALSDVRATIALARLIRQANPRLWDFCLRLRHKQAVWDEIGVGKPFLHVSGMYGPERGCLALVYPLGLHPTNRNELLVWDCAQDPSVLADLDAAALRQRMFTRSADLPEGVERLPLKTIHVNKSPVVIGNIRTLQSAQAERWGLDVAAALQYAERAKALVEPLSRRWPEVFARPAPERAPDVDEDLYGGFLSPTDRKRLDGLRRAPEPAALRRASFDDPRLAELVFRWRARNFPQMLDEAEQARWLQWRAAALHDGAAGGLTLAAFSERIDHLVETADERGQALLEALVDWAEQIAPPPP</sequence>
<dbReference type="InterPro" id="IPR058561">
    <property type="entry name" value="Exonuc_1_C"/>
</dbReference>
<evidence type="ECO:0000259" key="17">
    <source>
        <dbReference type="PROSITE" id="PS51785"/>
    </source>
</evidence>
<dbReference type="InterPro" id="IPR036397">
    <property type="entry name" value="RNaseH_sf"/>
</dbReference>
<dbReference type="GO" id="GO:0006281">
    <property type="term" value="P:DNA repair"/>
    <property type="evidence" value="ECO:0007669"/>
    <property type="project" value="UniProtKB-KW"/>
</dbReference>
<feature type="domain" description="ExoI SH3-like" evidence="16">
    <location>
        <begin position="197"/>
        <end position="351"/>
    </location>
</feature>
<evidence type="ECO:0000256" key="3">
    <source>
        <dbReference type="ARBA" id="ARBA00019900"/>
    </source>
</evidence>